<dbReference type="EMBL" id="JAUSWO010000001">
    <property type="protein sequence ID" value="MDQ0513950.1"/>
    <property type="molecule type" value="Genomic_DNA"/>
</dbReference>
<keyword evidence="5" id="KW-0812">Transmembrane</keyword>
<keyword evidence="8" id="KW-1185">Reference proteome</keyword>
<dbReference type="Proteomes" id="UP001240643">
    <property type="component" value="Unassembled WGS sequence"/>
</dbReference>
<dbReference type="SMART" id="SM00382">
    <property type="entry name" value="AAA"/>
    <property type="match status" value="1"/>
</dbReference>
<dbReference type="InterPro" id="IPR003439">
    <property type="entry name" value="ABC_transporter-like_ATP-bd"/>
</dbReference>
<keyword evidence="5" id="KW-1133">Transmembrane helix</keyword>
<evidence type="ECO:0000313" key="8">
    <source>
        <dbReference type="Proteomes" id="UP001240643"/>
    </source>
</evidence>
<evidence type="ECO:0000256" key="3">
    <source>
        <dbReference type="ARBA" id="ARBA00022741"/>
    </source>
</evidence>
<gene>
    <name evidence="7" type="ORF">J2Z62_000388</name>
</gene>
<evidence type="ECO:0000259" key="6">
    <source>
        <dbReference type="PROSITE" id="PS50893"/>
    </source>
</evidence>
<dbReference type="InterPro" id="IPR017911">
    <property type="entry name" value="MacB-like_ATP-bd"/>
</dbReference>
<dbReference type="PANTHER" id="PTHR42798:SF2">
    <property type="entry name" value="ABC TRANSPORTER ATP-BINDING PROTEIN MG467-RELATED"/>
    <property type="match status" value="1"/>
</dbReference>
<feature type="transmembrane region" description="Helical" evidence="5">
    <location>
        <begin position="38"/>
        <end position="59"/>
    </location>
</feature>
<feature type="transmembrane region" description="Helical" evidence="5">
    <location>
        <begin position="113"/>
        <end position="138"/>
    </location>
</feature>
<dbReference type="InterPro" id="IPR017871">
    <property type="entry name" value="ABC_transporter-like_CS"/>
</dbReference>
<dbReference type="InterPro" id="IPR003593">
    <property type="entry name" value="AAA+_ATPase"/>
</dbReference>
<evidence type="ECO:0000256" key="4">
    <source>
        <dbReference type="ARBA" id="ARBA00022840"/>
    </source>
</evidence>
<keyword evidence="7" id="KW-0449">Lipoprotein</keyword>
<dbReference type="InterPro" id="IPR027417">
    <property type="entry name" value="P-loop_NTPase"/>
</dbReference>
<dbReference type="PANTHER" id="PTHR42798">
    <property type="entry name" value="LIPOPROTEIN-RELEASING SYSTEM ATP-BINDING PROTEIN LOLD"/>
    <property type="match status" value="1"/>
</dbReference>
<feature type="transmembrane region" description="Helical" evidence="5">
    <location>
        <begin position="159"/>
        <end position="185"/>
    </location>
</feature>
<keyword evidence="4" id="KW-0067">ATP-binding</keyword>
<proteinExistence type="inferred from homology"/>
<keyword evidence="2" id="KW-0813">Transport</keyword>
<evidence type="ECO:0000313" key="7">
    <source>
        <dbReference type="EMBL" id="MDQ0513950.1"/>
    </source>
</evidence>
<keyword evidence="5" id="KW-0472">Membrane</keyword>
<comment type="similarity">
    <text evidence="1">Belongs to the ABC transporter superfamily.</text>
</comment>
<accession>A0ABU0LZ13</accession>
<dbReference type="Pfam" id="PF00005">
    <property type="entry name" value="ABC_tran"/>
    <property type="match status" value="1"/>
</dbReference>
<name>A0ABU0LZ13_9BACT</name>
<dbReference type="SUPFAM" id="SSF52540">
    <property type="entry name" value="P-loop containing nucleoside triphosphate hydrolases"/>
    <property type="match status" value="1"/>
</dbReference>
<dbReference type="PROSITE" id="PS50893">
    <property type="entry name" value="ABC_TRANSPORTER_2"/>
    <property type="match status" value="1"/>
</dbReference>
<organism evidence="7 8">
    <name type="scientific">Mycoplasmoides fastidiosum</name>
    <dbReference type="NCBI Taxonomy" id="92758"/>
    <lineage>
        <taxon>Bacteria</taxon>
        <taxon>Bacillati</taxon>
        <taxon>Mycoplasmatota</taxon>
        <taxon>Mycoplasmoidales</taxon>
        <taxon>Mycoplasmoidaceae</taxon>
        <taxon>Mycoplasmoides</taxon>
    </lineage>
</organism>
<protein>
    <submittedName>
        <fullName evidence="7">ABC-type lipoprotein export system ATPase subunit</fullName>
    </submittedName>
</protein>
<keyword evidence="3" id="KW-0547">Nucleotide-binding</keyword>
<reference evidence="7" key="1">
    <citation type="submission" date="2023-07" db="EMBL/GenBank/DDBJ databases">
        <title>Genomic Encyclopedia of Type Strains, Phase IV (KMG-IV): sequencing the most valuable type-strain genomes for metagenomic binning, comparative biology and taxonomic classification.</title>
        <authorList>
            <person name="Goeker M."/>
        </authorList>
    </citation>
    <scope>NUCLEOTIDE SEQUENCE [LARGE SCALE GENOMIC DNA]</scope>
    <source>
        <strain evidence="7">DSM 21204</strain>
    </source>
</reference>
<evidence type="ECO:0000256" key="1">
    <source>
        <dbReference type="ARBA" id="ARBA00005417"/>
    </source>
</evidence>
<evidence type="ECO:0000256" key="2">
    <source>
        <dbReference type="ARBA" id="ARBA00022448"/>
    </source>
</evidence>
<sequence length="555" mass="64115">MNVDIRKNNPIFDKDFIMNRCLKFVDSNRQKLRNDRPFKYWALNQDVFINITVVLWLIWQSWTLSVILPKPTVIDEHGLFNFYLQSVFWKLGNLENALALNADVVAVQFLVQAYIFIAFTIILFLLTIYTVVVTFKYIDEIKKATTKNNIKTWHRKITFFQIFVFCLVVYGTSMFGWLLFGMFYIPLAQASQGFETLVFIIPPKNDLQTVPINFNQTGLALIVSNSVNLFLLVSMYLFYIRQRFIGYRYFFSFEKKEWKRIDYVGETMSFKEQYQLIKANKPHKGSINAVNNEGYIIEIKNVNKYFISNGLKLHALKDINLRIKQGEFVVILGPSGSGKTTLLNIISGVDRPTDGEIVVANKNIIRMKPEALTKYRREKTGYIFQQYSLLPNLTVRENVMIGSYLAKARNKKISKIQGKKKFSLNLSKGLRIQTAKDSFVDEILKLLDLEIHANKYPSQLSGGQQQRVAIARSFVKHPDILFGDEPTGAIDVEMSKQILELFYLINTLAKTTVLMVTHNPLIAEMATRVIVVSNGKIVRNQINLKPKRVNEIDWN</sequence>
<comment type="caution">
    <text evidence="7">The sequence shown here is derived from an EMBL/GenBank/DDBJ whole genome shotgun (WGS) entry which is preliminary data.</text>
</comment>
<dbReference type="Gene3D" id="3.40.50.300">
    <property type="entry name" value="P-loop containing nucleotide triphosphate hydrolases"/>
    <property type="match status" value="1"/>
</dbReference>
<feature type="transmembrane region" description="Helical" evidence="5">
    <location>
        <begin position="219"/>
        <end position="239"/>
    </location>
</feature>
<dbReference type="PROSITE" id="PS00211">
    <property type="entry name" value="ABC_TRANSPORTER_1"/>
    <property type="match status" value="1"/>
</dbReference>
<feature type="domain" description="ABC transporter" evidence="6">
    <location>
        <begin position="297"/>
        <end position="555"/>
    </location>
</feature>
<dbReference type="CDD" id="cd03255">
    <property type="entry name" value="ABC_MJ0796_LolCDE_FtsE"/>
    <property type="match status" value="1"/>
</dbReference>
<evidence type="ECO:0000256" key="5">
    <source>
        <dbReference type="SAM" id="Phobius"/>
    </source>
</evidence>